<evidence type="ECO:0000256" key="2">
    <source>
        <dbReference type="ARBA" id="ARBA00023239"/>
    </source>
</evidence>
<name>A0A1I4R5S9_ECTMO</name>
<comment type="function">
    <text evidence="4">Catalyzes two steps in the biosynthesis of coenzyme A. In the first step cysteine is conjugated to 4'-phosphopantothenate to form 4-phosphopantothenoylcysteine, in the latter compound is decarboxylated to form 4'-phosphopantotheine.</text>
</comment>
<dbReference type="Gene3D" id="3.40.50.1950">
    <property type="entry name" value="Flavin prenyltransferase-like"/>
    <property type="match status" value="1"/>
</dbReference>
<feature type="binding site" evidence="3">
    <location>
        <begin position="304"/>
        <end position="307"/>
    </location>
    <ligand>
        <name>CTP</name>
        <dbReference type="ChEBI" id="CHEBI:37563"/>
    </ligand>
</feature>
<dbReference type="InterPro" id="IPR005252">
    <property type="entry name" value="CoaBC"/>
</dbReference>
<comment type="cofactor">
    <cofactor evidence="3">
        <name>FMN</name>
        <dbReference type="ChEBI" id="CHEBI:58210"/>
    </cofactor>
    <text evidence="3">Binds 1 FMN per subunit.</text>
</comment>
<dbReference type="STRING" id="195064.SAMN05421721_106176"/>
<proteinExistence type="inferred from homology"/>
<comment type="function">
    <text evidence="3">Catalyzes two sequential steps in the biosynthesis of coenzyme A. In the first step cysteine is conjugated to 4'-phosphopantothenate to form 4-phosphopantothenoylcysteine. In the second step the latter compound is decarboxylated to form 4'-phosphopantotheine.</text>
</comment>
<keyword evidence="2 3" id="KW-0456">Lyase</keyword>
<organism evidence="7 8">
    <name type="scientific">Ectothiorhodospira mobilis</name>
    <dbReference type="NCBI Taxonomy" id="195064"/>
    <lineage>
        <taxon>Bacteria</taxon>
        <taxon>Pseudomonadati</taxon>
        <taxon>Pseudomonadota</taxon>
        <taxon>Gammaproteobacteria</taxon>
        <taxon>Chromatiales</taxon>
        <taxon>Ectothiorhodospiraceae</taxon>
        <taxon>Ectothiorhodospira</taxon>
    </lineage>
</organism>
<dbReference type="InterPro" id="IPR035929">
    <property type="entry name" value="CoaB-like_sf"/>
</dbReference>
<dbReference type="InterPro" id="IPR007085">
    <property type="entry name" value="DNA/pantothenate-metab_flavo_C"/>
</dbReference>
<keyword evidence="8" id="KW-1185">Reference proteome</keyword>
<dbReference type="EC" id="6.3.2.5" evidence="3"/>
<comment type="similarity">
    <text evidence="3 4">In the N-terminal section; belongs to the HFCD (homo-oligomeric flavin containing Cys decarboxylase) superfamily.</text>
</comment>
<feature type="domain" description="DNA/pantothenate metabolism flavoprotein C-terminal" evidence="6">
    <location>
        <begin position="185"/>
        <end position="391"/>
    </location>
</feature>
<dbReference type="Pfam" id="PF02441">
    <property type="entry name" value="Flavoprotein"/>
    <property type="match status" value="1"/>
</dbReference>
<evidence type="ECO:0000259" key="5">
    <source>
        <dbReference type="Pfam" id="PF02441"/>
    </source>
</evidence>
<dbReference type="GO" id="GO:0004632">
    <property type="term" value="F:phosphopantothenate--cysteine ligase activity"/>
    <property type="evidence" value="ECO:0007669"/>
    <property type="project" value="UniProtKB-UniRule"/>
</dbReference>
<keyword evidence="3" id="KW-0511">Multifunctional enzyme</keyword>
<dbReference type="GO" id="GO:0010181">
    <property type="term" value="F:FMN binding"/>
    <property type="evidence" value="ECO:0007669"/>
    <property type="project" value="UniProtKB-UniRule"/>
</dbReference>
<dbReference type="InterPro" id="IPR036551">
    <property type="entry name" value="Flavin_trans-like"/>
</dbReference>
<feature type="region of interest" description="Phosphopantothenate--cysteine ligase" evidence="3">
    <location>
        <begin position="190"/>
        <end position="404"/>
    </location>
</feature>
<accession>A0A1I4R5S9</accession>
<feature type="binding site" evidence="3">
    <location>
        <position position="336"/>
    </location>
    <ligand>
        <name>CTP</name>
        <dbReference type="ChEBI" id="CHEBI:37563"/>
    </ligand>
</feature>
<feature type="region of interest" description="Phosphopantothenoylcysteine decarboxylase" evidence="3">
    <location>
        <begin position="1"/>
        <end position="189"/>
    </location>
</feature>
<dbReference type="GO" id="GO:0015937">
    <property type="term" value="P:coenzyme A biosynthetic process"/>
    <property type="evidence" value="ECO:0007669"/>
    <property type="project" value="UniProtKB-UniRule"/>
</dbReference>
<comment type="catalytic activity">
    <reaction evidence="3 4">
        <text>(R)-4'-phosphopantothenate + L-cysteine + CTP = N-[(R)-4-phosphopantothenoyl]-L-cysteine + CMP + diphosphate + H(+)</text>
        <dbReference type="Rhea" id="RHEA:19397"/>
        <dbReference type="ChEBI" id="CHEBI:10986"/>
        <dbReference type="ChEBI" id="CHEBI:15378"/>
        <dbReference type="ChEBI" id="CHEBI:33019"/>
        <dbReference type="ChEBI" id="CHEBI:35235"/>
        <dbReference type="ChEBI" id="CHEBI:37563"/>
        <dbReference type="ChEBI" id="CHEBI:59458"/>
        <dbReference type="ChEBI" id="CHEBI:60377"/>
        <dbReference type="EC" id="6.3.2.5"/>
    </reaction>
</comment>
<evidence type="ECO:0000256" key="1">
    <source>
        <dbReference type="ARBA" id="ARBA00022793"/>
    </source>
</evidence>
<dbReference type="EC" id="4.1.1.36" evidence="3"/>
<dbReference type="InterPro" id="IPR003382">
    <property type="entry name" value="Flavoprotein"/>
</dbReference>
<keyword evidence="3" id="KW-0479">Metal-binding</keyword>
<dbReference type="GO" id="GO:0046872">
    <property type="term" value="F:metal ion binding"/>
    <property type="evidence" value="ECO:0007669"/>
    <property type="project" value="UniProtKB-KW"/>
</dbReference>
<dbReference type="PANTHER" id="PTHR14359:SF6">
    <property type="entry name" value="PHOSPHOPANTOTHENOYLCYSTEINE DECARBOXYLASE"/>
    <property type="match status" value="1"/>
</dbReference>
<evidence type="ECO:0000313" key="7">
    <source>
        <dbReference type="EMBL" id="SFM47611.1"/>
    </source>
</evidence>
<evidence type="ECO:0000313" key="8">
    <source>
        <dbReference type="Proteomes" id="UP000199556"/>
    </source>
</evidence>
<gene>
    <name evidence="3" type="primary">coaBC</name>
    <name evidence="7" type="ORF">SAMN05421721_106176</name>
</gene>
<keyword evidence="1 3" id="KW-0210">Decarboxylase</keyword>
<comment type="pathway">
    <text evidence="3 4">Cofactor biosynthesis; coenzyme A biosynthesis; CoA from (R)-pantothenate: step 2/5.</text>
</comment>
<sequence>MPLTGKHILLGVSAGIAAYKSCDLVRRLMDAGARVRVVMTPRAAEFVAPLTFQALSGHPVRLSAFDAGAEAGMDHIELARWADCVLVAPATADLMARLAQGMADDLLTTLCLATEAPVCLAPAMNRAMWAHAATRANAQCLVGRGVHLLGPASGGQACGEEGAGRMLEPGELVAALRERFTDGPLAGRRVLITAGPTREPVDPVRFVGNRSSGRMGYAVAAAAAAAGARVCLVSGPVALPSPPGVERVAVETALEMHAAVMERVAQAEVFISTAAVADYRVAEPALEKIKKRADILELRLVRNPDILAEVAARPDAPFTVGFAAETGDLERHARAKLEAKGLDMIAANDVSAGRGFDAEENALEVLWPGGGTSLGRQPKTALARALVALVARRMEAAGRNPGPA</sequence>
<dbReference type="RefSeq" id="WP_090484802.1">
    <property type="nucleotide sequence ID" value="NZ_FOUO01000006.1"/>
</dbReference>
<dbReference type="UniPathway" id="UPA00241">
    <property type="reaction ID" value="UER00353"/>
</dbReference>
<evidence type="ECO:0000256" key="3">
    <source>
        <dbReference type="HAMAP-Rule" id="MF_02225"/>
    </source>
</evidence>
<feature type="active site" description="Proton donor" evidence="3">
    <location>
        <position position="158"/>
    </location>
</feature>
<dbReference type="SUPFAM" id="SSF52507">
    <property type="entry name" value="Homo-oligomeric flavin-containing Cys decarboxylases, HFCD"/>
    <property type="match status" value="1"/>
</dbReference>
<evidence type="ECO:0000256" key="4">
    <source>
        <dbReference type="RuleBase" id="RU364078"/>
    </source>
</evidence>
<dbReference type="GO" id="GO:0071513">
    <property type="term" value="C:phosphopantothenoylcysteine decarboxylase complex"/>
    <property type="evidence" value="ECO:0007669"/>
    <property type="project" value="TreeGrafter"/>
</dbReference>
<comment type="pathway">
    <text evidence="3 4">Cofactor biosynthesis; coenzyme A biosynthesis; CoA from (R)-pantothenate: step 3/5.</text>
</comment>
<reference evidence="7 8" key="1">
    <citation type="submission" date="2016-10" db="EMBL/GenBank/DDBJ databases">
        <authorList>
            <person name="de Groot N.N."/>
        </authorList>
    </citation>
    <scope>NUCLEOTIDE SEQUENCE [LARGE SCALE GENOMIC DNA]</scope>
    <source>
        <strain evidence="7 8">DSM 4180</strain>
    </source>
</reference>
<keyword evidence="3 4" id="KW-0436">Ligase</keyword>
<protein>
    <recommendedName>
        <fullName evidence="3">Coenzyme A biosynthesis bifunctional protein CoaBC</fullName>
    </recommendedName>
    <alternativeName>
        <fullName evidence="3">DNA/pantothenate metabolism flavoprotein</fullName>
    </alternativeName>
    <alternativeName>
        <fullName evidence="3">Phosphopantothenoylcysteine synthetase/decarboxylase</fullName>
        <shortName evidence="3">PPCS-PPCDC</shortName>
    </alternativeName>
    <domain>
        <recommendedName>
            <fullName evidence="3">Phosphopantothenoylcysteine decarboxylase</fullName>
            <shortName evidence="3">PPC decarboxylase</shortName>
            <shortName evidence="3">PPC-DC</shortName>
            <ecNumber evidence="3">4.1.1.36</ecNumber>
        </recommendedName>
        <alternativeName>
            <fullName evidence="3">CoaC</fullName>
        </alternativeName>
    </domain>
    <domain>
        <recommendedName>
            <fullName evidence="3">Phosphopantothenate--cysteine ligase</fullName>
            <ecNumber evidence="3">6.3.2.5</ecNumber>
        </recommendedName>
        <alternativeName>
            <fullName evidence="3">CoaB</fullName>
        </alternativeName>
        <alternativeName>
            <fullName evidence="3">Phosphopantothenoylcysteine synthetase</fullName>
            <shortName evidence="3">PPC synthetase</shortName>
            <shortName evidence="3">PPC-S</shortName>
        </alternativeName>
    </domain>
</protein>
<feature type="binding site" evidence="3">
    <location>
        <position position="340"/>
    </location>
    <ligand>
        <name>CTP</name>
        <dbReference type="ChEBI" id="CHEBI:37563"/>
    </ligand>
</feature>
<comment type="similarity">
    <text evidence="3 4">In the C-terminal section; belongs to the PPC synthetase family.</text>
</comment>
<keyword evidence="3" id="KW-0460">Magnesium</keyword>
<comment type="cofactor">
    <cofactor evidence="3">
        <name>Mg(2+)</name>
        <dbReference type="ChEBI" id="CHEBI:18420"/>
    </cofactor>
</comment>
<dbReference type="NCBIfam" id="TIGR00521">
    <property type="entry name" value="coaBC_dfp"/>
    <property type="match status" value="1"/>
</dbReference>
<dbReference type="PANTHER" id="PTHR14359">
    <property type="entry name" value="HOMO-OLIGOMERIC FLAVIN CONTAINING CYS DECARBOXYLASE FAMILY"/>
    <property type="match status" value="1"/>
</dbReference>
<feature type="binding site" evidence="3">
    <location>
        <position position="322"/>
    </location>
    <ligand>
        <name>CTP</name>
        <dbReference type="ChEBI" id="CHEBI:37563"/>
    </ligand>
</feature>
<dbReference type="GO" id="GO:0015941">
    <property type="term" value="P:pantothenate catabolic process"/>
    <property type="evidence" value="ECO:0007669"/>
    <property type="project" value="InterPro"/>
</dbReference>
<dbReference type="SUPFAM" id="SSF102645">
    <property type="entry name" value="CoaB-like"/>
    <property type="match status" value="1"/>
</dbReference>
<dbReference type="Gene3D" id="3.40.50.10300">
    <property type="entry name" value="CoaB-like"/>
    <property type="match status" value="1"/>
</dbReference>
<comment type="catalytic activity">
    <reaction evidence="3 4">
        <text>N-[(R)-4-phosphopantothenoyl]-L-cysteine + H(+) = (R)-4'-phosphopantetheine + CO2</text>
        <dbReference type="Rhea" id="RHEA:16793"/>
        <dbReference type="ChEBI" id="CHEBI:15378"/>
        <dbReference type="ChEBI" id="CHEBI:16526"/>
        <dbReference type="ChEBI" id="CHEBI:59458"/>
        <dbReference type="ChEBI" id="CHEBI:61723"/>
        <dbReference type="EC" id="4.1.1.36"/>
    </reaction>
</comment>
<dbReference type="GO" id="GO:0004633">
    <property type="term" value="F:phosphopantothenoylcysteine decarboxylase activity"/>
    <property type="evidence" value="ECO:0007669"/>
    <property type="project" value="UniProtKB-UniRule"/>
</dbReference>
<comment type="caution">
    <text evidence="3">Lacks conserved residue(s) required for the propagation of feature annotation.</text>
</comment>
<dbReference type="EMBL" id="FOUO01000006">
    <property type="protein sequence ID" value="SFM47611.1"/>
    <property type="molecule type" value="Genomic_DNA"/>
</dbReference>
<feature type="binding site" evidence="3">
    <location>
        <position position="288"/>
    </location>
    <ligand>
        <name>CTP</name>
        <dbReference type="ChEBI" id="CHEBI:37563"/>
    </ligand>
</feature>
<keyword evidence="3 4" id="KW-0285">Flavoprotein</keyword>
<dbReference type="AlphaFoldDB" id="A0A1I4R5S9"/>
<dbReference type="Proteomes" id="UP000199556">
    <property type="component" value="Unassembled WGS sequence"/>
</dbReference>
<dbReference type="Pfam" id="PF04127">
    <property type="entry name" value="DFP"/>
    <property type="match status" value="1"/>
</dbReference>
<keyword evidence="3 4" id="KW-0288">FMN</keyword>
<feature type="binding site" evidence="3">
    <location>
        <position position="278"/>
    </location>
    <ligand>
        <name>CTP</name>
        <dbReference type="ChEBI" id="CHEBI:37563"/>
    </ligand>
</feature>
<evidence type="ECO:0000259" key="6">
    <source>
        <dbReference type="Pfam" id="PF04127"/>
    </source>
</evidence>
<dbReference type="OrthoDB" id="9802554at2"/>
<feature type="domain" description="Flavoprotein" evidence="5">
    <location>
        <begin position="6"/>
        <end position="177"/>
    </location>
</feature>
<dbReference type="HAMAP" id="MF_02225">
    <property type="entry name" value="CoaBC"/>
    <property type="match status" value="1"/>
</dbReference>